<accession>A0A1M5V269</accession>
<dbReference type="CDD" id="cd02440">
    <property type="entry name" value="AdoMet_MTases"/>
    <property type="match status" value="1"/>
</dbReference>
<gene>
    <name evidence="5" type="ORF">SAMN05443636_3216</name>
</gene>
<dbReference type="GO" id="GO:0032259">
    <property type="term" value="P:methylation"/>
    <property type="evidence" value="ECO:0007669"/>
    <property type="project" value="UniProtKB-KW"/>
</dbReference>
<keyword evidence="3" id="KW-0949">S-adenosyl-L-methionine</keyword>
<dbReference type="PANTHER" id="PTHR43464:SF19">
    <property type="entry name" value="UBIQUINONE BIOSYNTHESIS O-METHYLTRANSFERASE, MITOCHONDRIAL"/>
    <property type="match status" value="1"/>
</dbReference>
<proteinExistence type="predicted"/>
<protein>
    <submittedName>
        <fullName evidence="5">Methyltransferase domain-containing protein</fullName>
    </submittedName>
</protein>
<dbReference type="InterPro" id="IPR013216">
    <property type="entry name" value="Methyltransf_11"/>
</dbReference>
<keyword evidence="6" id="KW-1185">Reference proteome</keyword>
<evidence type="ECO:0000313" key="6">
    <source>
        <dbReference type="Proteomes" id="UP000184357"/>
    </source>
</evidence>
<dbReference type="PANTHER" id="PTHR43464">
    <property type="entry name" value="METHYLTRANSFERASE"/>
    <property type="match status" value="1"/>
</dbReference>
<dbReference type="InterPro" id="IPR029063">
    <property type="entry name" value="SAM-dependent_MTases_sf"/>
</dbReference>
<dbReference type="RefSeq" id="WP_073311459.1">
    <property type="nucleotide sequence ID" value="NZ_FQWV01000014.1"/>
</dbReference>
<evidence type="ECO:0000256" key="3">
    <source>
        <dbReference type="ARBA" id="ARBA00022691"/>
    </source>
</evidence>
<feature type="domain" description="Methyltransferase type 11" evidence="4">
    <location>
        <begin position="49"/>
        <end position="140"/>
    </location>
</feature>
<evidence type="ECO:0000256" key="2">
    <source>
        <dbReference type="ARBA" id="ARBA00022679"/>
    </source>
</evidence>
<organism evidence="5 6">
    <name type="scientific">Halobaculum gomorrense</name>
    <dbReference type="NCBI Taxonomy" id="43928"/>
    <lineage>
        <taxon>Archaea</taxon>
        <taxon>Methanobacteriati</taxon>
        <taxon>Methanobacteriota</taxon>
        <taxon>Stenosarchaea group</taxon>
        <taxon>Halobacteria</taxon>
        <taxon>Halobacteriales</taxon>
        <taxon>Haloferacaceae</taxon>
        <taxon>Halobaculum</taxon>
    </lineage>
</organism>
<name>A0A1M5V269_9EURY</name>
<evidence type="ECO:0000259" key="4">
    <source>
        <dbReference type="Pfam" id="PF08241"/>
    </source>
</evidence>
<dbReference type="Proteomes" id="UP000184357">
    <property type="component" value="Unassembled WGS sequence"/>
</dbReference>
<dbReference type="Pfam" id="PF08241">
    <property type="entry name" value="Methyltransf_11"/>
    <property type="match status" value="1"/>
</dbReference>
<dbReference type="GO" id="GO:0008757">
    <property type="term" value="F:S-adenosylmethionine-dependent methyltransferase activity"/>
    <property type="evidence" value="ECO:0007669"/>
    <property type="project" value="InterPro"/>
</dbReference>
<reference evidence="5 6" key="1">
    <citation type="submission" date="2016-11" db="EMBL/GenBank/DDBJ databases">
        <authorList>
            <person name="Jaros S."/>
            <person name="Januszkiewicz K."/>
            <person name="Wedrychowicz H."/>
        </authorList>
    </citation>
    <scope>NUCLEOTIDE SEQUENCE [LARGE SCALE GENOMIC DNA]</scope>
    <source>
        <strain evidence="5 6">DSM 9297</strain>
    </source>
</reference>
<sequence>MNPDKVRDDWAEREGEFSPRYYAHKGPDDTSEALLSAVEFYIGTDARVLELGCGSGRHLEHLRRNGFERLAGVDINDESFDVMDGYFPDLAATGEFHTGAIEDLLPAFDDGAFDAVYSVETLQHVHPDDAWVFEEVVRVASELLVTVENEGNGAERGREGAQVSYVNDEFPLYHRNWRDVFSELGGVQVVKEPTKRDTIRAFKLA</sequence>
<dbReference type="STRING" id="43928.SAMN05443636_3216"/>
<dbReference type="OrthoDB" id="6243at2157"/>
<evidence type="ECO:0000256" key="1">
    <source>
        <dbReference type="ARBA" id="ARBA00022603"/>
    </source>
</evidence>
<dbReference type="AlphaFoldDB" id="A0A1M5V269"/>
<keyword evidence="1 5" id="KW-0489">Methyltransferase</keyword>
<keyword evidence="2 5" id="KW-0808">Transferase</keyword>
<dbReference type="SUPFAM" id="SSF53335">
    <property type="entry name" value="S-adenosyl-L-methionine-dependent methyltransferases"/>
    <property type="match status" value="1"/>
</dbReference>
<evidence type="ECO:0000313" key="5">
    <source>
        <dbReference type="EMBL" id="SHH69321.1"/>
    </source>
</evidence>
<dbReference type="EMBL" id="FQWV01000014">
    <property type="protein sequence ID" value="SHH69321.1"/>
    <property type="molecule type" value="Genomic_DNA"/>
</dbReference>
<dbReference type="Gene3D" id="3.40.50.150">
    <property type="entry name" value="Vaccinia Virus protein VP39"/>
    <property type="match status" value="1"/>
</dbReference>